<evidence type="ECO:0000256" key="1">
    <source>
        <dbReference type="SAM" id="MobiDB-lite"/>
    </source>
</evidence>
<dbReference type="Proteomes" id="UP001177023">
    <property type="component" value="Unassembled WGS sequence"/>
</dbReference>
<proteinExistence type="predicted"/>
<organism evidence="2 3">
    <name type="scientific">Mesorhabditis spiculigera</name>
    <dbReference type="NCBI Taxonomy" id="96644"/>
    <lineage>
        <taxon>Eukaryota</taxon>
        <taxon>Metazoa</taxon>
        <taxon>Ecdysozoa</taxon>
        <taxon>Nematoda</taxon>
        <taxon>Chromadorea</taxon>
        <taxon>Rhabditida</taxon>
        <taxon>Rhabditina</taxon>
        <taxon>Rhabditomorpha</taxon>
        <taxon>Rhabditoidea</taxon>
        <taxon>Rhabditidae</taxon>
        <taxon>Mesorhabditinae</taxon>
        <taxon>Mesorhabditis</taxon>
    </lineage>
</organism>
<comment type="caution">
    <text evidence="2">The sequence shown here is derived from an EMBL/GenBank/DDBJ whole genome shotgun (WGS) entry which is preliminary data.</text>
</comment>
<dbReference type="EMBL" id="CATQJA010002379">
    <property type="protein sequence ID" value="CAJ0570535.1"/>
    <property type="molecule type" value="Genomic_DNA"/>
</dbReference>
<sequence>MYIESQPNWESQHFGRTRNRSSDPIVDQVESAVQRSDYTTQPPSDCFVHAKFQGPYESPELLSSSRQVDLMVIR</sequence>
<keyword evidence="3" id="KW-1185">Reference proteome</keyword>
<evidence type="ECO:0000313" key="2">
    <source>
        <dbReference type="EMBL" id="CAJ0570535.1"/>
    </source>
</evidence>
<feature type="region of interest" description="Disordered" evidence="1">
    <location>
        <begin position="1"/>
        <end position="25"/>
    </location>
</feature>
<feature type="non-terminal residue" evidence="2">
    <location>
        <position position="74"/>
    </location>
</feature>
<evidence type="ECO:0000313" key="3">
    <source>
        <dbReference type="Proteomes" id="UP001177023"/>
    </source>
</evidence>
<name>A0AA36FX96_9BILA</name>
<feature type="compositionally biased region" description="Polar residues" evidence="1">
    <location>
        <begin position="1"/>
        <end position="11"/>
    </location>
</feature>
<accession>A0AA36FX96</accession>
<gene>
    <name evidence="2" type="ORF">MSPICULIGERA_LOCUS8972</name>
</gene>
<dbReference type="AlphaFoldDB" id="A0AA36FX96"/>
<protein>
    <submittedName>
        <fullName evidence="2">Uncharacterized protein</fullName>
    </submittedName>
</protein>
<reference evidence="2" key="1">
    <citation type="submission" date="2023-06" db="EMBL/GenBank/DDBJ databases">
        <authorList>
            <person name="Delattre M."/>
        </authorList>
    </citation>
    <scope>NUCLEOTIDE SEQUENCE</scope>
    <source>
        <strain evidence="2">AF72</strain>
    </source>
</reference>